<evidence type="ECO:0000313" key="3">
    <source>
        <dbReference type="Proteomes" id="UP000468828"/>
    </source>
</evidence>
<accession>A0A6P0H1G3</accession>
<organism evidence="2 4">
    <name type="scientific">Modestobacter muralis</name>
    <dbReference type="NCBI Taxonomy" id="1608614"/>
    <lineage>
        <taxon>Bacteria</taxon>
        <taxon>Bacillati</taxon>
        <taxon>Actinomycetota</taxon>
        <taxon>Actinomycetes</taxon>
        <taxon>Geodermatophilales</taxon>
        <taxon>Geodermatophilaceae</taxon>
        <taxon>Modestobacter</taxon>
    </lineage>
</organism>
<evidence type="ECO:0000313" key="4">
    <source>
        <dbReference type="Proteomes" id="UP000471152"/>
    </source>
</evidence>
<evidence type="ECO:0008006" key="5">
    <source>
        <dbReference type="Google" id="ProtNLM"/>
    </source>
</evidence>
<reference evidence="1 3" key="1">
    <citation type="submission" date="2020-01" db="EMBL/GenBank/DDBJ databases">
        <title>the WGS Modestobacter muralis CPCC 204518.</title>
        <authorList>
            <person name="Jiang Z."/>
        </authorList>
    </citation>
    <scope>NUCLEOTIDE SEQUENCE [LARGE SCALE GENOMIC DNA]</scope>
    <source>
        <strain evidence="1 3">DSM 100205</strain>
    </source>
</reference>
<dbReference type="Proteomes" id="UP000471152">
    <property type="component" value="Unassembled WGS sequence"/>
</dbReference>
<gene>
    <name evidence="2" type="ORF">G3R41_00875</name>
    <name evidence="1" type="ORF">GCU67_00875</name>
</gene>
<dbReference type="AlphaFoldDB" id="A0A6P0H1G3"/>
<name>A0A6P0H1G3_9ACTN</name>
<keyword evidence="3" id="KW-1185">Reference proteome</keyword>
<dbReference type="EMBL" id="JAAGWH010000003">
    <property type="protein sequence ID" value="NEK92730.1"/>
    <property type="molecule type" value="Genomic_DNA"/>
</dbReference>
<dbReference type="RefSeq" id="WP_163609109.1">
    <property type="nucleotide sequence ID" value="NZ_JAAGWB010000003.1"/>
</dbReference>
<sequence>MTTQQAADRIGVSARHVQRLVAGGDLVAVGPDRIDAGSVVQWQALRGDGRTRGWEEPTAWAAVALLEGRSAPWLGQAQRSRLRSALVGSTGAELAVRARNRAEVHRFHAHPRALGRLATELVPSGATDGLAGLSAAADRLDGYLDRASLPRLVQRYRLDPDPTGSVVLRATDLPMDEVTSLAHGPRQVLAGLDLAGSTGARERSTGVRLLDRALAQLRG</sequence>
<dbReference type="Proteomes" id="UP000468828">
    <property type="component" value="Unassembled WGS sequence"/>
</dbReference>
<dbReference type="EMBL" id="JAAGWB010000003">
    <property type="protein sequence ID" value="NEN49497.1"/>
    <property type="molecule type" value="Genomic_DNA"/>
</dbReference>
<reference evidence="2 4" key="2">
    <citation type="submission" date="2020-02" db="EMBL/GenBank/DDBJ databases">
        <title>The WGS of Modestobacter muralis DSM 100205.</title>
        <authorList>
            <person name="Jiang Z."/>
        </authorList>
    </citation>
    <scope>NUCLEOTIDE SEQUENCE [LARGE SCALE GENOMIC DNA]</scope>
    <source>
        <strain evidence="2 4">DSM 100205</strain>
    </source>
</reference>
<protein>
    <recommendedName>
        <fullName evidence="5">Helix-turn-helix domain-containing protein</fullName>
    </recommendedName>
</protein>
<evidence type="ECO:0000313" key="1">
    <source>
        <dbReference type="EMBL" id="NEK92730.1"/>
    </source>
</evidence>
<evidence type="ECO:0000313" key="2">
    <source>
        <dbReference type="EMBL" id="NEN49497.1"/>
    </source>
</evidence>
<proteinExistence type="predicted"/>
<comment type="caution">
    <text evidence="2">The sequence shown here is derived from an EMBL/GenBank/DDBJ whole genome shotgun (WGS) entry which is preliminary data.</text>
</comment>